<dbReference type="Pfam" id="PF03625">
    <property type="entry name" value="DUF302"/>
    <property type="match status" value="1"/>
</dbReference>
<keyword evidence="1" id="KW-0732">Signal</keyword>
<accession>A0A919CQ13</accession>
<feature type="domain" description="DUF302" evidence="2">
    <location>
        <begin position="72"/>
        <end position="124"/>
    </location>
</feature>
<evidence type="ECO:0000313" key="4">
    <source>
        <dbReference type="Proteomes" id="UP000630353"/>
    </source>
</evidence>
<comment type="caution">
    <text evidence="3">The sequence shown here is derived from an EMBL/GenBank/DDBJ whole genome shotgun (WGS) entry which is preliminary data.</text>
</comment>
<gene>
    <name evidence="3" type="ORF">GCM10017083_27040</name>
</gene>
<feature type="signal peptide" evidence="1">
    <location>
        <begin position="1"/>
        <end position="21"/>
    </location>
</feature>
<reference evidence="3" key="1">
    <citation type="journal article" date="2014" name="Int. J. Syst. Evol. Microbiol.">
        <title>Complete genome sequence of Corynebacterium casei LMG S-19264T (=DSM 44701T), isolated from a smear-ripened cheese.</title>
        <authorList>
            <consortium name="US DOE Joint Genome Institute (JGI-PGF)"/>
            <person name="Walter F."/>
            <person name="Albersmeier A."/>
            <person name="Kalinowski J."/>
            <person name="Ruckert C."/>
        </authorList>
    </citation>
    <scope>NUCLEOTIDE SEQUENCE</scope>
    <source>
        <strain evidence="3">KCTC 42651</strain>
    </source>
</reference>
<dbReference type="SUPFAM" id="SSF103247">
    <property type="entry name" value="TT1751-like"/>
    <property type="match status" value="1"/>
</dbReference>
<organism evidence="3 4">
    <name type="scientific">Thalassobaculum fulvum</name>
    <dbReference type="NCBI Taxonomy" id="1633335"/>
    <lineage>
        <taxon>Bacteria</taxon>
        <taxon>Pseudomonadati</taxon>
        <taxon>Pseudomonadota</taxon>
        <taxon>Alphaproteobacteria</taxon>
        <taxon>Rhodospirillales</taxon>
        <taxon>Thalassobaculaceae</taxon>
        <taxon>Thalassobaculum</taxon>
    </lineage>
</organism>
<dbReference type="AlphaFoldDB" id="A0A919CQ13"/>
<evidence type="ECO:0000313" key="3">
    <source>
        <dbReference type="EMBL" id="GHD51987.1"/>
    </source>
</evidence>
<sequence>MRILAAGLIVACLTIAAPARAENPTPYPDTVTIETGKPFGPFVEAFAKAITSNGFNIVGIACANCAIQGVFGETVPGNRVFLFFKPAYARRMLAASVAAGIEAPIRVYATEAADGSAHVTYRKPSAVFGAYEVPDLTAMGRELDDHVARIVADAGAGS</sequence>
<evidence type="ECO:0000259" key="2">
    <source>
        <dbReference type="Pfam" id="PF03625"/>
    </source>
</evidence>
<dbReference type="EMBL" id="BMZS01000005">
    <property type="protein sequence ID" value="GHD51987.1"/>
    <property type="molecule type" value="Genomic_DNA"/>
</dbReference>
<feature type="chain" id="PRO_5036765607" description="DUF302 domain-containing protein" evidence="1">
    <location>
        <begin position="22"/>
        <end position="158"/>
    </location>
</feature>
<keyword evidence="4" id="KW-1185">Reference proteome</keyword>
<dbReference type="InterPro" id="IPR035923">
    <property type="entry name" value="TT1751-like_sf"/>
</dbReference>
<proteinExistence type="predicted"/>
<name>A0A919CQ13_9PROT</name>
<dbReference type="PANTHER" id="PTHR38342">
    <property type="entry name" value="SLR5037 PROTEIN"/>
    <property type="match status" value="1"/>
</dbReference>
<protein>
    <recommendedName>
        <fullName evidence="2">DUF302 domain-containing protein</fullName>
    </recommendedName>
</protein>
<evidence type="ECO:0000256" key="1">
    <source>
        <dbReference type="SAM" id="SignalP"/>
    </source>
</evidence>
<dbReference type="Proteomes" id="UP000630353">
    <property type="component" value="Unassembled WGS sequence"/>
</dbReference>
<dbReference type="RefSeq" id="WP_189990388.1">
    <property type="nucleotide sequence ID" value="NZ_BMZS01000005.1"/>
</dbReference>
<reference evidence="3" key="2">
    <citation type="submission" date="2020-09" db="EMBL/GenBank/DDBJ databases">
        <authorList>
            <person name="Sun Q."/>
            <person name="Kim S."/>
        </authorList>
    </citation>
    <scope>NUCLEOTIDE SEQUENCE</scope>
    <source>
        <strain evidence="3">KCTC 42651</strain>
    </source>
</reference>
<dbReference type="PANTHER" id="PTHR38342:SF2">
    <property type="entry name" value="INNER MEMBRANE OR EXPORTED"/>
    <property type="match status" value="1"/>
</dbReference>
<dbReference type="CDD" id="cd14797">
    <property type="entry name" value="DUF302"/>
    <property type="match status" value="1"/>
</dbReference>
<dbReference type="InterPro" id="IPR005180">
    <property type="entry name" value="DUF302"/>
</dbReference>
<dbReference type="Gene3D" id="3.30.310.70">
    <property type="entry name" value="TT1751-like domain"/>
    <property type="match status" value="1"/>
</dbReference>